<evidence type="ECO:0000313" key="3">
    <source>
        <dbReference type="Proteomes" id="UP000198864"/>
    </source>
</evidence>
<dbReference type="STRING" id="285676.GA0070561_2414"/>
<dbReference type="CDD" id="cd00093">
    <property type="entry name" value="HTH_XRE"/>
    <property type="match status" value="1"/>
</dbReference>
<protein>
    <submittedName>
        <fullName evidence="2">Helix-turn-helix domain-containing protein</fullName>
    </submittedName>
</protein>
<feature type="domain" description="HTH cro/C1-type" evidence="1">
    <location>
        <begin position="8"/>
        <end position="43"/>
    </location>
</feature>
<dbReference type="Pfam" id="PF13560">
    <property type="entry name" value="HTH_31"/>
    <property type="match status" value="1"/>
</dbReference>
<dbReference type="GO" id="GO:0003677">
    <property type="term" value="F:DNA binding"/>
    <property type="evidence" value="ECO:0007669"/>
    <property type="project" value="InterPro"/>
</dbReference>
<dbReference type="EMBL" id="FMCR01000002">
    <property type="protein sequence ID" value="SCE91723.1"/>
    <property type="molecule type" value="Genomic_DNA"/>
</dbReference>
<proteinExistence type="predicted"/>
<gene>
    <name evidence="2" type="ORF">GA0070561_2414</name>
</gene>
<evidence type="ECO:0000259" key="1">
    <source>
        <dbReference type="PROSITE" id="PS50943"/>
    </source>
</evidence>
<dbReference type="PROSITE" id="PS50943">
    <property type="entry name" value="HTH_CROC1"/>
    <property type="match status" value="1"/>
</dbReference>
<name>A0A1C4W6B5_9ACTN</name>
<dbReference type="Gene3D" id="1.10.260.40">
    <property type="entry name" value="lambda repressor-like DNA-binding domains"/>
    <property type="match status" value="1"/>
</dbReference>
<sequence length="405" mass="43987">MDGFGDTLRQHRKAAGWSLRKFAELTAYDFGYLGQIERGDRPTNPAVVAAYDRALSAGGALEKAYGSKQAGDKDVRRRSVLQAMGALAAVPAVDRLVGWEALRHGIGAAVDVDFDEWTEIVADYGRGYYRQPHDQLMAQLGRDLAVLQHQIAAADEHHRPLLLRAAGHLSVIVALSLNACGQTVLAGRWRASAKRIADESGDADTRVLTRAWDVVNGCYDGRAPTTVIALADQVLPLTDGTPSAATCGLLAGRAQALSLGGRHAEAVACVRALADRVEELPATVTADVESLWGWPEHRLRHTESWVYAHAGDQHAAEAAQHRALELYPPSQQRLRTQVQLHQAAALCRNGYIPDGLRLAADLLDQLPAEQHNELVRAVARQVAAAVPDAERHRPVYGELVERVRV</sequence>
<dbReference type="RefSeq" id="WP_091398846.1">
    <property type="nucleotide sequence ID" value="NZ_FMCR01000002.1"/>
</dbReference>
<dbReference type="InterPro" id="IPR001387">
    <property type="entry name" value="Cro/C1-type_HTH"/>
</dbReference>
<dbReference type="Proteomes" id="UP000198864">
    <property type="component" value="Unassembled WGS sequence"/>
</dbReference>
<dbReference type="InterPro" id="IPR010982">
    <property type="entry name" value="Lambda_DNA-bd_dom_sf"/>
</dbReference>
<dbReference type="SUPFAM" id="SSF47413">
    <property type="entry name" value="lambda repressor-like DNA-binding domains"/>
    <property type="match status" value="1"/>
</dbReference>
<accession>A0A1C4W6B5</accession>
<evidence type="ECO:0000313" key="2">
    <source>
        <dbReference type="EMBL" id="SCE91723.1"/>
    </source>
</evidence>
<dbReference type="AlphaFoldDB" id="A0A1C4W6B5"/>
<dbReference type="SMART" id="SM00530">
    <property type="entry name" value="HTH_XRE"/>
    <property type="match status" value="1"/>
</dbReference>
<organism evidence="2 3">
    <name type="scientific">Micromonospora saelicesensis</name>
    <dbReference type="NCBI Taxonomy" id="285676"/>
    <lineage>
        <taxon>Bacteria</taxon>
        <taxon>Bacillati</taxon>
        <taxon>Actinomycetota</taxon>
        <taxon>Actinomycetes</taxon>
        <taxon>Micromonosporales</taxon>
        <taxon>Micromonosporaceae</taxon>
        <taxon>Micromonospora</taxon>
    </lineage>
</organism>
<reference evidence="2 3" key="1">
    <citation type="submission" date="2016-06" db="EMBL/GenBank/DDBJ databases">
        <authorList>
            <person name="Kjaerup R.B."/>
            <person name="Dalgaard T.S."/>
            <person name="Juul-Madsen H.R."/>
        </authorList>
    </citation>
    <scope>NUCLEOTIDE SEQUENCE [LARGE SCALE GENOMIC DNA]</scope>
    <source>
        <strain evidence="2 3">DSM 44871</strain>
    </source>
</reference>